<evidence type="ECO:0000313" key="2">
    <source>
        <dbReference type="Proteomes" id="UP000325289"/>
    </source>
</evidence>
<evidence type="ECO:0000313" key="1">
    <source>
        <dbReference type="EMBL" id="SFE87353.1"/>
    </source>
</evidence>
<proteinExistence type="predicted"/>
<accession>A0A1I2E3W2</accession>
<protein>
    <submittedName>
        <fullName evidence="1">Uncharacterized protein</fullName>
    </submittedName>
</protein>
<reference evidence="1 2" key="1">
    <citation type="submission" date="2016-10" db="EMBL/GenBank/DDBJ databases">
        <authorList>
            <person name="Varghese N."/>
            <person name="Submissions S."/>
        </authorList>
    </citation>
    <scope>NUCLEOTIDE SEQUENCE [LARGE SCALE GENOMIC DNA]</scope>
    <source>
        <strain evidence="2">YIM D21,KCTC 23444,ACCC 10710</strain>
    </source>
</reference>
<sequence>MRAPSHEPLPAILTRATEGDFDGDALLHRIADDYTSDNGIADIDISDPAFDFVRSITVYSVERLHQREAGGDDDEYCLRYEDVRIGRYGLQGDFYWQSGEPSDLPDAYVGDERWGDHCPTVNNRAVFVEWSDYQGNFGYEQVNY</sequence>
<keyword evidence="2" id="KW-1185">Reference proteome</keyword>
<dbReference type="Proteomes" id="UP000325289">
    <property type="component" value="Unassembled WGS sequence"/>
</dbReference>
<organism evidence="1 2">
    <name type="scientific">Roseivivax sediminis</name>
    <dbReference type="NCBI Taxonomy" id="936889"/>
    <lineage>
        <taxon>Bacteria</taxon>
        <taxon>Pseudomonadati</taxon>
        <taxon>Pseudomonadota</taxon>
        <taxon>Alphaproteobacteria</taxon>
        <taxon>Rhodobacterales</taxon>
        <taxon>Roseobacteraceae</taxon>
        <taxon>Roseivivax</taxon>
    </lineage>
</organism>
<dbReference type="AlphaFoldDB" id="A0A1I2E3W2"/>
<gene>
    <name evidence="1" type="ORF">SAMN04515678_12033</name>
</gene>
<dbReference type="EMBL" id="FOMS01000020">
    <property type="protein sequence ID" value="SFE87353.1"/>
    <property type="molecule type" value="Genomic_DNA"/>
</dbReference>
<name>A0A1I2E3W2_9RHOB</name>